<comment type="caution">
    <text evidence="1">The sequence shown here is derived from an EMBL/GenBank/DDBJ whole genome shotgun (WGS) entry which is preliminary data.</text>
</comment>
<dbReference type="OrthoDB" id="8279740at2"/>
<name>A0A6L8VLC0_9RHOB</name>
<organism evidence="1 2">
    <name type="scientific">Frigidibacter albus</name>
    <dbReference type="NCBI Taxonomy" id="1465486"/>
    <lineage>
        <taxon>Bacteria</taxon>
        <taxon>Pseudomonadati</taxon>
        <taxon>Pseudomonadota</taxon>
        <taxon>Alphaproteobacteria</taxon>
        <taxon>Rhodobacterales</taxon>
        <taxon>Paracoccaceae</taxon>
        <taxon>Frigidibacter</taxon>
    </lineage>
</organism>
<evidence type="ECO:0000313" key="1">
    <source>
        <dbReference type="EMBL" id="MZQ90352.1"/>
    </source>
</evidence>
<proteinExistence type="predicted"/>
<accession>A0A6L8VLC0</accession>
<keyword evidence="2" id="KW-1185">Reference proteome</keyword>
<evidence type="ECO:0000313" key="2">
    <source>
        <dbReference type="Proteomes" id="UP000477083"/>
    </source>
</evidence>
<gene>
    <name evidence="1" type="ORF">GS660_14745</name>
</gene>
<dbReference type="AlphaFoldDB" id="A0A6L8VLC0"/>
<protein>
    <submittedName>
        <fullName evidence="1">Ferredoxin</fullName>
    </submittedName>
</protein>
<reference evidence="1 2" key="1">
    <citation type="submission" date="2020-01" db="EMBL/GenBank/DDBJ databases">
        <title>Frigidibacter albus SP32T (=CGMCC 1.13995T).</title>
        <authorList>
            <person name="Liao X."/>
        </authorList>
    </citation>
    <scope>NUCLEOTIDE SEQUENCE [LARGE SCALE GENOMIC DNA]</scope>
    <source>
        <strain evidence="1 2">SP32</strain>
    </source>
</reference>
<dbReference type="Proteomes" id="UP000477083">
    <property type="component" value="Unassembled WGS sequence"/>
</dbReference>
<sequence length="220" mass="23236">MTLASIEAQAAGHALAVSGAFHPGPGDGLPEGTGTLLLLSPAEPGFWAHLTAQPEWRDGRADPIDRWSRRVIGKIACALGGKAYFPFGGPPWRPFQSWALRSGRAWASPVQFLVHEEMGLFASYRGALALRERLALSAPPAKAPCAHCARPCLGACPAGALPDNLTGAGYDVPACHAFLSGPHGADCLDCGCAVRRACPVSAAHARLQVQSAYHMRLFHR</sequence>
<dbReference type="RefSeq" id="WP_161347736.1">
    <property type="nucleotide sequence ID" value="NZ_BMGW01000009.1"/>
</dbReference>
<dbReference type="EMBL" id="WWNR01000009">
    <property type="protein sequence ID" value="MZQ90352.1"/>
    <property type="molecule type" value="Genomic_DNA"/>
</dbReference>